<evidence type="ECO:0000313" key="3">
    <source>
        <dbReference type="Proteomes" id="UP000183954"/>
    </source>
</evidence>
<dbReference type="InterPro" id="IPR025285">
    <property type="entry name" value="DUF4145"/>
</dbReference>
<name>A0A1M6H0Z7_9FIRM</name>
<accession>A0A1M6H0Z7</accession>
<dbReference type="AlphaFoldDB" id="A0A1M6H0Z7"/>
<protein>
    <recommendedName>
        <fullName evidence="1">DUF4145 domain-containing protein</fullName>
    </recommendedName>
</protein>
<dbReference type="RefSeq" id="WP_073033498.1">
    <property type="nucleotide sequence ID" value="NZ_FQXJ01000041.1"/>
</dbReference>
<organism evidence="2 3">
    <name type="scientific">Desulfosporosinus lacus DSM 15449</name>
    <dbReference type="NCBI Taxonomy" id="1121420"/>
    <lineage>
        <taxon>Bacteria</taxon>
        <taxon>Bacillati</taxon>
        <taxon>Bacillota</taxon>
        <taxon>Clostridia</taxon>
        <taxon>Eubacteriales</taxon>
        <taxon>Desulfitobacteriaceae</taxon>
        <taxon>Desulfosporosinus</taxon>
    </lineage>
</organism>
<dbReference type="EMBL" id="FQXJ01000041">
    <property type="protein sequence ID" value="SHJ15883.1"/>
    <property type="molecule type" value="Genomic_DNA"/>
</dbReference>
<dbReference type="Pfam" id="PF13643">
    <property type="entry name" value="DUF4145"/>
    <property type="match status" value="1"/>
</dbReference>
<gene>
    <name evidence="2" type="ORF">SAMN02746098_05260</name>
</gene>
<keyword evidence="3" id="KW-1185">Reference proteome</keyword>
<feature type="domain" description="DUF4145" evidence="1">
    <location>
        <begin position="104"/>
        <end position="188"/>
    </location>
</feature>
<proteinExistence type="predicted"/>
<reference evidence="3" key="1">
    <citation type="submission" date="2016-11" db="EMBL/GenBank/DDBJ databases">
        <authorList>
            <person name="Varghese N."/>
            <person name="Submissions S."/>
        </authorList>
    </citation>
    <scope>NUCLEOTIDE SEQUENCE [LARGE SCALE GENOMIC DNA]</scope>
    <source>
        <strain evidence="3">DSM 15449</strain>
    </source>
</reference>
<evidence type="ECO:0000259" key="1">
    <source>
        <dbReference type="Pfam" id="PF13643"/>
    </source>
</evidence>
<dbReference type="Proteomes" id="UP000183954">
    <property type="component" value="Unassembled WGS sequence"/>
</dbReference>
<evidence type="ECO:0000313" key="2">
    <source>
        <dbReference type="EMBL" id="SHJ15883.1"/>
    </source>
</evidence>
<sequence length="205" mass="23569">MIRISEKTFCNRCRCKTNHSVLENDGIALEYIQKHSATNICTHFIVKCDGCDTISFLREVKYINNDNEQKVIYQLHPDPLQRMDDLELPKLTNIPNTVSYILTEVYVAYIQQMYLLCSIGLRITVEAICDEKAINGKNLADKIDNLRASSIISDSQSNILQKIRMIGNRAAHEISALDQELLREGIQIINNILYSIFEIEKIKFE</sequence>
<dbReference type="OrthoDB" id="1936859at2"/>
<dbReference type="STRING" id="1121420.SAMN02746098_05260"/>